<keyword evidence="2" id="KW-1133">Transmembrane helix</keyword>
<dbReference type="GO" id="GO:0005886">
    <property type="term" value="C:plasma membrane"/>
    <property type="evidence" value="ECO:0007669"/>
    <property type="project" value="TreeGrafter"/>
</dbReference>
<dbReference type="eggNOG" id="KOG3739">
    <property type="taxonomic scope" value="Eukaryota"/>
</dbReference>
<keyword evidence="2" id="KW-0812">Transmembrane</keyword>
<name>A0A1I7TFQ0_9PELO</name>
<dbReference type="Pfam" id="PF16978">
    <property type="entry name" value="CRIM"/>
    <property type="match status" value="1"/>
</dbReference>
<evidence type="ECO:0000256" key="2">
    <source>
        <dbReference type="SAM" id="Phobius"/>
    </source>
</evidence>
<dbReference type="InterPro" id="IPR057339">
    <property type="entry name" value="RBD_SIN1"/>
</dbReference>
<accession>A0A1I7TFQ0</accession>
<evidence type="ECO:0000259" key="3">
    <source>
        <dbReference type="Pfam" id="PF16978"/>
    </source>
</evidence>
<dbReference type="GO" id="GO:0005546">
    <property type="term" value="F:phosphatidylinositol-4,5-bisphosphate binding"/>
    <property type="evidence" value="ECO:0007669"/>
    <property type="project" value="TreeGrafter"/>
</dbReference>
<protein>
    <submittedName>
        <fullName evidence="6">CRIM domain-containing protein</fullName>
    </submittedName>
</protein>
<dbReference type="GO" id="GO:0031932">
    <property type="term" value="C:TORC2 complex"/>
    <property type="evidence" value="ECO:0007669"/>
    <property type="project" value="InterPro"/>
</dbReference>
<comment type="similarity">
    <text evidence="1">Belongs to the SIN1 family.</text>
</comment>
<evidence type="ECO:0000256" key="1">
    <source>
        <dbReference type="ARBA" id="ARBA00009407"/>
    </source>
</evidence>
<dbReference type="InterPro" id="IPR008828">
    <property type="entry name" value="Sin1/Avo1"/>
</dbReference>
<dbReference type="WBParaSite" id="Csp11.Scaffold602.g5488.t1">
    <property type="protein sequence ID" value="Csp11.Scaffold602.g5488.t1"/>
    <property type="gene ID" value="Csp11.Scaffold602.g5488"/>
</dbReference>
<keyword evidence="2" id="KW-0472">Membrane</keyword>
<organism evidence="5 6">
    <name type="scientific">Caenorhabditis tropicalis</name>
    <dbReference type="NCBI Taxonomy" id="1561998"/>
    <lineage>
        <taxon>Eukaryota</taxon>
        <taxon>Metazoa</taxon>
        <taxon>Ecdysozoa</taxon>
        <taxon>Nematoda</taxon>
        <taxon>Chromadorea</taxon>
        <taxon>Rhabditida</taxon>
        <taxon>Rhabditina</taxon>
        <taxon>Rhabditomorpha</taxon>
        <taxon>Rhabditoidea</taxon>
        <taxon>Rhabditidae</taxon>
        <taxon>Peloderinae</taxon>
        <taxon>Caenorhabditis</taxon>
    </lineage>
</organism>
<proteinExistence type="inferred from homology"/>
<dbReference type="GO" id="GO:0038203">
    <property type="term" value="P:TORC2 signaling"/>
    <property type="evidence" value="ECO:0007669"/>
    <property type="project" value="TreeGrafter"/>
</dbReference>
<dbReference type="Pfam" id="PF25322">
    <property type="entry name" value="RBD_SIN1"/>
    <property type="match status" value="1"/>
</dbReference>
<evidence type="ECO:0000313" key="5">
    <source>
        <dbReference type="Proteomes" id="UP000095282"/>
    </source>
</evidence>
<dbReference type="STRING" id="1561998.A0A1I7TFQ0"/>
<feature type="transmembrane region" description="Helical" evidence="2">
    <location>
        <begin position="648"/>
        <end position="669"/>
    </location>
</feature>
<evidence type="ECO:0000313" key="6">
    <source>
        <dbReference type="WBParaSite" id="Csp11.Scaffold602.g5488.t1"/>
    </source>
</evidence>
<dbReference type="PANTHER" id="PTHR13335:SF1">
    <property type="entry name" value="TARGET OF RAPAMYCIN COMPLEX 2 SUBUNIT MAPKAP1"/>
    <property type="match status" value="1"/>
</dbReference>
<reference evidence="6" key="1">
    <citation type="submission" date="2016-11" db="UniProtKB">
        <authorList>
            <consortium name="WormBaseParasite"/>
        </authorList>
    </citation>
    <scope>IDENTIFICATION</scope>
</reference>
<feature type="domain" description="CRIM" evidence="3">
    <location>
        <begin position="128"/>
        <end position="261"/>
    </location>
</feature>
<sequence length="734" mass="84377">MGHIEKEELLNVIRHEMRLEDDDGPGLCSRLLLSPSRRVRSGGLPLDFRQKTTGFHGEDGGYDDVYEIPLYEEPIHTRTLINDSLALRTAEKIKEEGRKDNIYTGKLEDLFVKQEVIWPLPERDPNEKSVVEKYLEENSESLNNPLGEYLKFSATGTDPSREIEIIVPKPPNSEDPFKSFKIEVLATARMREVVGYCMLQYFLKFDENLPGEVDDYHFYLAEEDGEIEYELPPLDSSKLVGQVGFTCLGMVSRIKSNGKKRQKKAVVVWFVDKDQYVIEVDNMEKPLRWLRDEAFRLREESQKDKEPIQGLLEIKEYFLEAVDAFDVKLDLESSILSARSLEFVMILKNSSRAGFHPRGGRYGRQMSAMLTLKMPNSPIAAGPMTPLPTVMESEERPIMPTSTSSGFKFSKEESSNGLVSSPAMTWNDGGGQLSSFIVQRVHRFKPKWKARLIIRWTCFEIEKFQVDKSAFLPQGYQKHTKVPWEYVGGVRVQLKDPKPGRVDTWQITFFWLPVLSEETIQKVVGDDEWSLRHVAKLYENEEKWRSVSVETVFKSEVDEIFSQMNSIIHARDASIYKAFSHSSFGFLSPAASADLALMESAEGGAILSPTDSNTSSTSKSGGKIRKMSKIFMSSVMGRKSSTTDYFRLVHVAFHVYITIAFFFFFLLLLERLEDMKRRLDIERNRFLFVFQLIEKKRQEEGGFRRRMVTSTFIRFLLLFTASTSPFSVFFFLIL</sequence>
<dbReference type="Proteomes" id="UP000095282">
    <property type="component" value="Unplaced"/>
</dbReference>
<keyword evidence="5" id="KW-1185">Reference proteome</keyword>
<dbReference type="InterPro" id="IPR031567">
    <property type="entry name" value="CRIM_dom"/>
</dbReference>
<dbReference type="GO" id="GO:0005737">
    <property type="term" value="C:cytoplasm"/>
    <property type="evidence" value="ECO:0007669"/>
    <property type="project" value="TreeGrafter"/>
</dbReference>
<dbReference type="PANTHER" id="PTHR13335">
    <property type="entry name" value="TARGET OF RAPAMYCIN COMPLEX 2 SUBUNIT MAPKAP1"/>
    <property type="match status" value="1"/>
</dbReference>
<evidence type="ECO:0000259" key="4">
    <source>
        <dbReference type="Pfam" id="PF25322"/>
    </source>
</evidence>
<dbReference type="AlphaFoldDB" id="A0A1I7TFQ0"/>
<feature type="domain" description="Target of rapamycin complex 2 subunit MAPKAP1-like Ras-binding" evidence="4">
    <location>
        <begin position="272"/>
        <end position="346"/>
    </location>
</feature>
<feature type="transmembrane region" description="Helical" evidence="2">
    <location>
        <begin position="712"/>
        <end position="733"/>
    </location>
</feature>